<dbReference type="Gene3D" id="3.20.20.70">
    <property type="entry name" value="Aldolase class I"/>
    <property type="match status" value="1"/>
</dbReference>
<accession>A0A485CRQ3</accession>
<reference evidence="2 3" key="1">
    <citation type="submission" date="2019-03" db="EMBL/GenBank/DDBJ databases">
        <authorList>
            <consortium name="Pathogen Informatics"/>
        </authorList>
    </citation>
    <scope>NUCLEOTIDE SEQUENCE [LARGE SCALE GENOMIC DNA]</scope>
    <source>
        <strain evidence="2 3">NCTC12998</strain>
    </source>
</reference>
<dbReference type="EMBL" id="CAADJE010000032">
    <property type="protein sequence ID" value="VFS87167.1"/>
    <property type="molecule type" value="Genomic_DNA"/>
</dbReference>
<dbReference type="PANTHER" id="PTHR43273">
    <property type="entry name" value="ANAEROBIC SULFATASE-MATURATING ENZYME HOMOLOG ASLB-RELATED"/>
    <property type="match status" value="1"/>
</dbReference>
<name>A0A485CRQ3_RAOPL</name>
<dbReference type="InterPro" id="IPR023885">
    <property type="entry name" value="4Fe4S-binding_SPASM_dom"/>
</dbReference>
<dbReference type="GO" id="GO:0016491">
    <property type="term" value="F:oxidoreductase activity"/>
    <property type="evidence" value="ECO:0007669"/>
    <property type="project" value="InterPro"/>
</dbReference>
<protein>
    <submittedName>
        <fullName evidence="2">Anaerobic sulfatase-maturating enzyme homolog YdeM</fullName>
    </submittedName>
</protein>
<dbReference type="PANTHER" id="PTHR43273:SF3">
    <property type="entry name" value="ANAEROBIC SULFATASE-MATURATING ENZYME HOMOLOG ASLB-RELATED"/>
    <property type="match status" value="1"/>
</dbReference>
<dbReference type="AlphaFoldDB" id="A0A485CRQ3"/>
<organism evidence="2 3">
    <name type="scientific">Raoultella planticola</name>
    <name type="common">Klebsiella planticola</name>
    <dbReference type="NCBI Taxonomy" id="575"/>
    <lineage>
        <taxon>Bacteria</taxon>
        <taxon>Pseudomonadati</taxon>
        <taxon>Pseudomonadota</taxon>
        <taxon>Gammaproteobacteria</taxon>
        <taxon>Enterobacterales</taxon>
        <taxon>Enterobacteriaceae</taxon>
        <taxon>Klebsiella/Raoultella group</taxon>
        <taxon>Raoultella</taxon>
    </lineage>
</organism>
<gene>
    <name evidence="2" type="primary">ydeM_1</name>
    <name evidence="2" type="ORF">NCTC12998_06328</name>
</gene>
<evidence type="ECO:0000313" key="2">
    <source>
        <dbReference type="EMBL" id="VFS87167.1"/>
    </source>
</evidence>
<evidence type="ECO:0000256" key="1">
    <source>
        <dbReference type="ARBA" id="ARBA00001966"/>
    </source>
</evidence>
<dbReference type="Proteomes" id="UP000345637">
    <property type="component" value="Unassembled WGS sequence"/>
</dbReference>
<proteinExistence type="predicted"/>
<evidence type="ECO:0000313" key="3">
    <source>
        <dbReference type="Proteomes" id="UP000345637"/>
    </source>
</evidence>
<dbReference type="NCBIfam" id="TIGR04085">
    <property type="entry name" value="rSAM_more_4Fe4S"/>
    <property type="match status" value="1"/>
</dbReference>
<sequence length="246" mass="28927">MTVVNAENVKRPLAIYRFLKQIGSRYMQFIPLVERRAAQPDANGLTLISPDFSAQCRVTEWSVAANAYGRFLNAIFDSWVQDDMGSVFVMNFEQTLAKMGWQIRLLRDERNLWRQSDCGVQWRYLFLRPFSFIPSISWATSTTIVSPRWLTRRRISPLAQRKRTHLGRECLSCSFRPLCNGGCPKHRFTLSDDGRPNKNYFCDGYMLHLRHVLPIMQTLLTLMRQGDSPERIRQTLAQHYYRQRER</sequence>
<dbReference type="InterPro" id="IPR023867">
    <property type="entry name" value="Sulphatase_maturase_rSAM"/>
</dbReference>
<dbReference type="InterPro" id="IPR013785">
    <property type="entry name" value="Aldolase_TIM"/>
</dbReference>
<comment type="cofactor">
    <cofactor evidence="1">
        <name>[4Fe-4S] cluster</name>
        <dbReference type="ChEBI" id="CHEBI:49883"/>
    </cofactor>
</comment>